<feature type="transmembrane region" description="Helical" evidence="2">
    <location>
        <begin position="261"/>
        <end position="284"/>
    </location>
</feature>
<organism evidence="4 5">
    <name type="scientific">Anopheles farauti</name>
    <dbReference type="NCBI Taxonomy" id="69004"/>
    <lineage>
        <taxon>Eukaryota</taxon>
        <taxon>Metazoa</taxon>
        <taxon>Ecdysozoa</taxon>
        <taxon>Arthropoda</taxon>
        <taxon>Hexapoda</taxon>
        <taxon>Insecta</taxon>
        <taxon>Pterygota</taxon>
        <taxon>Neoptera</taxon>
        <taxon>Endopterygota</taxon>
        <taxon>Diptera</taxon>
        <taxon>Nematocera</taxon>
        <taxon>Culicoidea</taxon>
        <taxon>Culicidae</taxon>
        <taxon>Anophelinae</taxon>
        <taxon>Anopheles</taxon>
    </lineage>
</organism>
<feature type="transmembrane region" description="Helical" evidence="2">
    <location>
        <begin position="178"/>
        <end position="206"/>
    </location>
</feature>
<evidence type="ECO:0000256" key="1">
    <source>
        <dbReference type="SAM" id="MobiDB-lite"/>
    </source>
</evidence>
<dbReference type="AlphaFoldDB" id="A0A182Q080"/>
<keyword evidence="2" id="KW-0812">Transmembrane</keyword>
<sequence>MVVLIELTSVVLLRMLRLTSSTRTAGSSAVFRRQIYSLLDVFLCVSLEMSTGSRREQSTLEEPPTDESSSSASGSSSSSAFSSQTDLATLVVSSCAEDDDAVDEEPEREEAVGGSATLAKSQLNIGTSSPCCCAGDVALEEEQEEETDEEVASEADDSGDDVSAAAIVSSCDPTTMPFLVIGIGSVVERIAMLLLLLLLLLLPWIVRVDRVATFRILQSAGRCRITFLAYFLPAITVPLVAASDAEILYLTQACLRFAIHYAVPLAMLFLSLFFVVVGVVVVVVGREEFIAKTLGLHRRQLVANDGKLATTSSATLDTWSPHYTIFLFTIVRSFESGRFKQDGTGFQGLLVLTATIYVLAATVTVHA</sequence>
<feature type="region of interest" description="Disordered" evidence="1">
    <location>
        <begin position="53"/>
        <end position="82"/>
    </location>
</feature>
<keyword evidence="3" id="KW-0732">Signal</keyword>
<protein>
    <recommendedName>
        <fullName evidence="6">G-protein coupled receptors family 1 profile domain-containing protein</fullName>
    </recommendedName>
</protein>
<evidence type="ECO:0008006" key="6">
    <source>
        <dbReference type="Google" id="ProtNLM"/>
    </source>
</evidence>
<feature type="chain" id="PRO_5008132049" description="G-protein coupled receptors family 1 profile domain-containing protein" evidence="3">
    <location>
        <begin position="22"/>
        <end position="367"/>
    </location>
</feature>
<proteinExistence type="predicted"/>
<feature type="transmembrane region" description="Helical" evidence="2">
    <location>
        <begin position="227"/>
        <end position="249"/>
    </location>
</feature>
<accession>A0A182Q080</accession>
<evidence type="ECO:0000256" key="3">
    <source>
        <dbReference type="SAM" id="SignalP"/>
    </source>
</evidence>
<feature type="compositionally biased region" description="Low complexity" evidence="1">
    <location>
        <begin position="68"/>
        <end position="82"/>
    </location>
</feature>
<dbReference type="VEuPathDB" id="VectorBase:AFAF000474"/>
<evidence type="ECO:0000256" key="2">
    <source>
        <dbReference type="SAM" id="Phobius"/>
    </source>
</evidence>
<reference evidence="5" key="1">
    <citation type="submission" date="2014-01" db="EMBL/GenBank/DDBJ databases">
        <title>The Genome Sequence of Anopheles farauti FAR1 (V2).</title>
        <authorList>
            <consortium name="The Broad Institute Genomics Platform"/>
            <person name="Neafsey D.E."/>
            <person name="Besansky N."/>
            <person name="Howell P."/>
            <person name="Walton C."/>
            <person name="Young S.K."/>
            <person name="Zeng Q."/>
            <person name="Gargeya S."/>
            <person name="Fitzgerald M."/>
            <person name="Haas B."/>
            <person name="Abouelleil A."/>
            <person name="Allen A.W."/>
            <person name="Alvarado L."/>
            <person name="Arachchi H.M."/>
            <person name="Berlin A.M."/>
            <person name="Chapman S.B."/>
            <person name="Gainer-Dewar J."/>
            <person name="Goldberg J."/>
            <person name="Griggs A."/>
            <person name="Gujja S."/>
            <person name="Hansen M."/>
            <person name="Howarth C."/>
            <person name="Imamovic A."/>
            <person name="Ireland A."/>
            <person name="Larimer J."/>
            <person name="McCowan C."/>
            <person name="Murphy C."/>
            <person name="Pearson M."/>
            <person name="Poon T.W."/>
            <person name="Priest M."/>
            <person name="Roberts A."/>
            <person name="Saif S."/>
            <person name="Shea T."/>
            <person name="Sisk P."/>
            <person name="Sykes S."/>
            <person name="Wortman J."/>
            <person name="Nusbaum C."/>
            <person name="Birren B."/>
        </authorList>
    </citation>
    <scope>NUCLEOTIDE SEQUENCE [LARGE SCALE GENOMIC DNA]</scope>
    <source>
        <strain evidence="5">FAR1</strain>
    </source>
</reference>
<keyword evidence="2" id="KW-0472">Membrane</keyword>
<reference evidence="4" key="2">
    <citation type="submission" date="2020-05" db="UniProtKB">
        <authorList>
            <consortium name="EnsemblMetazoa"/>
        </authorList>
    </citation>
    <scope>IDENTIFICATION</scope>
    <source>
        <strain evidence="4">FAR1</strain>
    </source>
</reference>
<feature type="region of interest" description="Disordered" evidence="1">
    <location>
        <begin position="95"/>
        <end position="115"/>
    </location>
</feature>
<feature type="signal peptide" evidence="3">
    <location>
        <begin position="1"/>
        <end position="21"/>
    </location>
</feature>
<feature type="transmembrane region" description="Helical" evidence="2">
    <location>
        <begin position="346"/>
        <end position="365"/>
    </location>
</feature>
<keyword evidence="2" id="KW-1133">Transmembrane helix</keyword>
<dbReference type="Proteomes" id="UP000075886">
    <property type="component" value="Unassembled WGS sequence"/>
</dbReference>
<dbReference type="EMBL" id="AXCN02000590">
    <property type="status" value="NOT_ANNOTATED_CDS"/>
    <property type="molecule type" value="Genomic_DNA"/>
</dbReference>
<keyword evidence="5" id="KW-1185">Reference proteome</keyword>
<feature type="compositionally biased region" description="Acidic residues" evidence="1">
    <location>
        <begin position="96"/>
        <end position="108"/>
    </location>
</feature>
<name>A0A182Q080_9DIPT</name>
<dbReference type="EnsemblMetazoa" id="AFAF000474-RA">
    <property type="protein sequence ID" value="AFAF000474-PA"/>
    <property type="gene ID" value="AFAF000474"/>
</dbReference>
<evidence type="ECO:0000313" key="4">
    <source>
        <dbReference type="EnsemblMetazoa" id="AFAF000474-PA"/>
    </source>
</evidence>
<evidence type="ECO:0000313" key="5">
    <source>
        <dbReference type="Proteomes" id="UP000075886"/>
    </source>
</evidence>